<dbReference type="PATRIC" id="fig|1346791.3.peg.3421"/>
<gene>
    <name evidence="1" type="ORF">M529_17750</name>
</gene>
<organism evidence="1 2">
    <name type="scientific">Sphingobium ummariense RL-3</name>
    <dbReference type="NCBI Taxonomy" id="1346791"/>
    <lineage>
        <taxon>Bacteria</taxon>
        <taxon>Pseudomonadati</taxon>
        <taxon>Pseudomonadota</taxon>
        <taxon>Alphaproteobacteria</taxon>
        <taxon>Sphingomonadales</taxon>
        <taxon>Sphingomonadaceae</taxon>
        <taxon>Sphingobium</taxon>
    </lineage>
</organism>
<evidence type="ECO:0000313" key="1">
    <source>
        <dbReference type="EMBL" id="EQB30798.1"/>
    </source>
</evidence>
<protein>
    <recommendedName>
        <fullName evidence="3">LexA repressor DNA-binding domain-containing protein</fullName>
    </recommendedName>
</protein>
<keyword evidence="2" id="KW-1185">Reference proteome</keyword>
<comment type="caution">
    <text evidence="1">The sequence shown here is derived from an EMBL/GenBank/DDBJ whole genome shotgun (WGS) entry which is preliminary data.</text>
</comment>
<accession>T0KBG0</accession>
<name>T0KBG0_9SPHN</name>
<proteinExistence type="predicted"/>
<sequence>MSIPLAKAKLLNRLRGQINPRQKKALLRMFAEGPHGFKGGLSAANYRIITGAAPATTTRDLAALVELGALRRKGELKHRPP</sequence>
<evidence type="ECO:0000313" key="2">
    <source>
        <dbReference type="Proteomes" id="UP000015523"/>
    </source>
</evidence>
<reference evidence="1 2" key="1">
    <citation type="journal article" date="2013" name="Genome Announc.">
        <title>Draft Genome Sequence of Sphingobium ummariense Strain RL-3, a Hexachlorocyclohexane-Degrading Bacterium.</title>
        <authorList>
            <person name="Kohli P."/>
            <person name="Dua A."/>
            <person name="Sangwan N."/>
            <person name="Oldach P."/>
            <person name="Khurana J.P."/>
            <person name="Lal R."/>
        </authorList>
    </citation>
    <scope>NUCLEOTIDE SEQUENCE [LARGE SCALE GENOMIC DNA]</scope>
    <source>
        <strain evidence="1 2">RL-3</strain>
    </source>
</reference>
<dbReference type="STRING" id="1346791.M529_17750"/>
<dbReference type="EMBL" id="AUWY01000116">
    <property type="protein sequence ID" value="EQB30798.1"/>
    <property type="molecule type" value="Genomic_DNA"/>
</dbReference>
<dbReference type="AlphaFoldDB" id="T0KBG0"/>
<dbReference type="Proteomes" id="UP000015523">
    <property type="component" value="Unassembled WGS sequence"/>
</dbReference>
<dbReference type="eggNOG" id="COG3177">
    <property type="taxonomic scope" value="Bacteria"/>
</dbReference>
<evidence type="ECO:0008006" key="3">
    <source>
        <dbReference type="Google" id="ProtNLM"/>
    </source>
</evidence>